<dbReference type="Gene3D" id="1.10.443.10">
    <property type="entry name" value="Intergrase catalytic core"/>
    <property type="match status" value="1"/>
</dbReference>
<dbReference type="KEGG" id="mpau:ZMTM_19780"/>
<dbReference type="SUPFAM" id="SSF56349">
    <property type="entry name" value="DNA breaking-rejoining enzymes"/>
    <property type="match status" value="1"/>
</dbReference>
<evidence type="ECO:0000313" key="4">
    <source>
        <dbReference type="EMBL" id="BCM25719.1"/>
    </source>
</evidence>
<keyword evidence="1" id="KW-0229">DNA integration</keyword>
<dbReference type="EMBL" id="AP024110">
    <property type="protein sequence ID" value="BCM25719.1"/>
    <property type="molecule type" value="Genomic_DNA"/>
</dbReference>
<protein>
    <recommendedName>
        <fullName evidence="3">Tyr recombinase domain-containing protein</fullName>
    </recommendedName>
</protein>
<dbReference type="InterPro" id="IPR011010">
    <property type="entry name" value="DNA_brk_join_enz"/>
</dbReference>
<name>A0A8D5GFE0_9PROT</name>
<reference evidence="4" key="1">
    <citation type="journal article" date="2021" name="Arch. Microbiol.">
        <title>Methyloradius palustris gen. nov., sp. nov., a methanol-oxidizing bacterium isolated from snow.</title>
        <authorList>
            <person name="Miyadera T."/>
            <person name="Kojima H."/>
            <person name="Fukui M."/>
        </authorList>
    </citation>
    <scope>NUCLEOTIDE SEQUENCE</scope>
    <source>
        <strain evidence="4">Zm11</strain>
    </source>
</reference>
<dbReference type="InterPro" id="IPR050090">
    <property type="entry name" value="Tyrosine_recombinase_XerCD"/>
</dbReference>
<evidence type="ECO:0000313" key="5">
    <source>
        <dbReference type="Proteomes" id="UP000826722"/>
    </source>
</evidence>
<keyword evidence="5" id="KW-1185">Reference proteome</keyword>
<gene>
    <name evidence="4" type="ORF">ZMTM_19780</name>
</gene>
<dbReference type="InterPro" id="IPR002104">
    <property type="entry name" value="Integrase_catalytic"/>
</dbReference>
<dbReference type="Proteomes" id="UP000826722">
    <property type="component" value="Chromosome"/>
</dbReference>
<keyword evidence="2" id="KW-0233">DNA recombination</keyword>
<dbReference type="PROSITE" id="PS51898">
    <property type="entry name" value="TYR_RECOMBINASE"/>
    <property type="match status" value="1"/>
</dbReference>
<dbReference type="InterPro" id="IPR013762">
    <property type="entry name" value="Integrase-like_cat_sf"/>
</dbReference>
<dbReference type="RefSeq" id="WP_221763781.1">
    <property type="nucleotide sequence ID" value="NZ_AP024110.1"/>
</dbReference>
<dbReference type="Pfam" id="PF00589">
    <property type="entry name" value="Phage_integrase"/>
    <property type="match status" value="1"/>
</dbReference>
<evidence type="ECO:0000259" key="3">
    <source>
        <dbReference type="PROSITE" id="PS51898"/>
    </source>
</evidence>
<sequence>MAQAKSLSEVELKRVLAVAAAGRNAARNKAMVLLTFYAGMRVGEVAALKWKDIKDGDGSIKNEIRLKAEQTKGKHGRTIMVGEKLRKELSTYAELVKSTDDTKPVIYSQRNRDGFNSNTLSQEFKTLYKKAGITGATSHSGRRTFITTLANKGVGVRVLMSLAGHRSITTTQLYIDINDEMKRSAVNLL</sequence>
<dbReference type="PANTHER" id="PTHR30349">
    <property type="entry name" value="PHAGE INTEGRASE-RELATED"/>
    <property type="match status" value="1"/>
</dbReference>
<organism evidence="4 5">
    <name type="scientific">Methyloradius palustris</name>
    <dbReference type="NCBI Taxonomy" id="2778876"/>
    <lineage>
        <taxon>Bacteria</taxon>
        <taxon>Pseudomonadati</taxon>
        <taxon>Pseudomonadota</taxon>
        <taxon>Betaproteobacteria</taxon>
        <taxon>Nitrosomonadales</taxon>
        <taxon>Methylophilaceae</taxon>
        <taxon>Methyloradius</taxon>
    </lineage>
</organism>
<dbReference type="CDD" id="cd00397">
    <property type="entry name" value="DNA_BRE_C"/>
    <property type="match status" value="1"/>
</dbReference>
<evidence type="ECO:0000256" key="2">
    <source>
        <dbReference type="ARBA" id="ARBA00023172"/>
    </source>
</evidence>
<dbReference type="GO" id="GO:0015074">
    <property type="term" value="P:DNA integration"/>
    <property type="evidence" value="ECO:0007669"/>
    <property type="project" value="UniProtKB-KW"/>
</dbReference>
<dbReference type="PANTHER" id="PTHR30349:SF64">
    <property type="entry name" value="PROPHAGE INTEGRASE INTD-RELATED"/>
    <property type="match status" value="1"/>
</dbReference>
<dbReference type="GO" id="GO:0006310">
    <property type="term" value="P:DNA recombination"/>
    <property type="evidence" value="ECO:0007669"/>
    <property type="project" value="UniProtKB-KW"/>
</dbReference>
<proteinExistence type="predicted"/>
<evidence type="ECO:0000256" key="1">
    <source>
        <dbReference type="ARBA" id="ARBA00022908"/>
    </source>
</evidence>
<accession>A0A8D5GFE0</accession>
<dbReference type="AlphaFoldDB" id="A0A8D5GFE0"/>
<feature type="domain" description="Tyr recombinase" evidence="3">
    <location>
        <begin position="2"/>
        <end position="187"/>
    </location>
</feature>
<dbReference type="GO" id="GO:0003677">
    <property type="term" value="F:DNA binding"/>
    <property type="evidence" value="ECO:0007669"/>
    <property type="project" value="InterPro"/>
</dbReference>